<evidence type="ECO:0000256" key="4">
    <source>
        <dbReference type="ARBA" id="ARBA00022898"/>
    </source>
</evidence>
<dbReference type="SUPFAM" id="SSF53383">
    <property type="entry name" value="PLP-dependent transferases"/>
    <property type="match status" value="1"/>
</dbReference>
<reference evidence="7 8" key="1">
    <citation type="submission" date="2023-01" db="EMBL/GenBank/DDBJ databases">
        <title>Minimal conservation of predation-associated metabolite biosynthetic gene clusters underscores biosynthetic potential of Myxococcota including descriptions for ten novel species: Archangium lansinium sp. nov., Myxococcus landrumus sp. nov., Nannocystis bai.</title>
        <authorList>
            <person name="Ahearne A."/>
            <person name="Stevens C."/>
            <person name="Dowd S."/>
        </authorList>
    </citation>
    <scope>NUCLEOTIDE SEQUENCE [LARGE SCALE GENOMIC DNA]</scope>
    <source>
        <strain evidence="7 8">WIWO2</strain>
    </source>
</reference>
<evidence type="ECO:0000313" key="8">
    <source>
        <dbReference type="Proteomes" id="UP001217485"/>
    </source>
</evidence>
<dbReference type="InterPro" id="IPR015424">
    <property type="entry name" value="PyrdxlP-dep_Trfase"/>
</dbReference>
<comment type="caution">
    <text evidence="7">The sequence shown here is derived from an EMBL/GenBank/DDBJ whole genome shotgun (WGS) entry which is preliminary data.</text>
</comment>
<evidence type="ECO:0000256" key="3">
    <source>
        <dbReference type="ARBA" id="ARBA00022793"/>
    </source>
</evidence>
<dbReference type="Proteomes" id="UP001217485">
    <property type="component" value="Unassembled WGS sequence"/>
</dbReference>
<accession>A0ABT5CEV2</accession>
<dbReference type="PANTHER" id="PTHR11999:SF70">
    <property type="entry name" value="MIP05841P"/>
    <property type="match status" value="1"/>
</dbReference>
<dbReference type="PRINTS" id="PR00800">
    <property type="entry name" value="YHDCRBOXLASE"/>
</dbReference>
<dbReference type="InterPro" id="IPR002129">
    <property type="entry name" value="PyrdxlP-dep_de-COase"/>
</dbReference>
<keyword evidence="8" id="KW-1185">Reference proteome</keyword>
<comment type="cofactor">
    <cofactor evidence="1 6">
        <name>pyridoxal 5'-phosphate</name>
        <dbReference type="ChEBI" id="CHEBI:597326"/>
    </cofactor>
</comment>
<dbReference type="Gene3D" id="3.40.640.10">
    <property type="entry name" value="Type I PLP-dependent aspartate aminotransferase-like (Major domain)"/>
    <property type="match status" value="1"/>
</dbReference>
<dbReference type="InterPro" id="IPR015421">
    <property type="entry name" value="PyrdxlP-dep_Trfase_major"/>
</dbReference>
<sequence length="503" mass="54204">MARPKRPPSGPHPLELPGDAMREMVELAMDRIVQHIESLPEQPMHATRGGKRVARSLREPLPERGVPYEKLLRKLFGKLIPMSLNTASPGYMGYIPGGGLFHAAVADLIADAVNRYVGVFQAAPLLVQIEANVIAWFCAMLGLPEGSGGILTTGGSLANLVAVITARRERLPPDFLRGTLYASEEAHHSVTKAALLAGFPPEAVREIPVDGRFRMRLGAAAEAVARDRARGLSPFLLVASAGTTGTGAIDELPALADLAQTERLWLHVDAAYGGFFALTERGRAAMRGIERADSVTLDPHKSLFLPYGTGCLAVRDREALRRAHALSASYMPPMQAEDDLVDFCAISPELSRDARGLRVWLPLKMHGASVFRAELDEKLTLACGAADALRQMAHIEVVAEPELSLLAFRARPPGVDDGPALDALNRRLLARVNAKQRVLLTGVVAGGRFLLRMCILSFRTHADRVNAALADVATSLAEVLEELRDGRLSPARGSDRHGGADDD</sequence>
<evidence type="ECO:0000256" key="1">
    <source>
        <dbReference type="ARBA" id="ARBA00001933"/>
    </source>
</evidence>
<organism evidence="7 8">
    <name type="scientific">Sorangium atrum</name>
    <dbReference type="NCBI Taxonomy" id="2995308"/>
    <lineage>
        <taxon>Bacteria</taxon>
        <taxon>Pseudomonadati</taxon>
        <taxon>Myxococcota</taxon>
        <taxon>Polyangia</taxon>
        <taxon>Polyangiales</taxon>
        <taxon>Polyangiaceae</taxon>
        <taxon>Sorangium</taxon>
    </lineage>
</organism>
<dbReference type="Gene3D" id="3.90.1150.10">
    <property type="entry name" value="Aspartate Aminotransferase, domain 1"/>
    <property type="match status" value="1"/>
</dbReference>
<keyword evidence="3" id="KW-0210">Decarboxylase</keyword>
<dbReference type="Gene3D" id="3.90.1150.170">
    <property type="match status" value="1"/>
</dbReference>
<dbReference type="RefSeq" id="WP_272103107.1">
    <property type="nucleotide sequence ID" value="NZ_JAQNDK010000006.1"/>
</dbReference>
<keyword evidence="5 6" id="KW-0456">Lyase</keyword>
<dbReference type="EMBL" id="JAQNDK010000006">
    <property type="protein sequence ID" value="MDC0684986.1"/>
    <property type="molecule type" value="Genomic_DNA"/>
</dbReference>
<gene>
    <name evidence="7" type="ORF">POL72_45145</name>
</gene>
<dbReference type="InterPro" id="IPR015422">
    <property type="entry name" value="PyrdxlP-dep_Trfase_small"/>
</dbReference>
<dbReference type="InterPro" id="IPR010977">
    <property type="entry name" value="Aromatic_deC"/>
</dbReference>
<proteinExistence type="inferred from homology"/>
<evidence type="ECO:0000256" key="2">
    <source>
        <dbReference type="ARBA" id="ARBA00009533"/>
    </source>
</evidence>
<keyword evidence="4 6" id="KW-0663">Pyridoxal phosphate</keyword>
<dbReference type="PANTHER" id="PTHR11999">
    <property type="entry name" value="GROUP II PYRIDOXAL-5-PHOSPHATE DECARBOXYLASE"/>
    <property type="match status" value="1"/>
</dbReference>
<evidence type="ECO:0000256" key="5">
    <source>
        <dbReference type="ARBA" id="ARBA00023239"/>
    </source>
</evidence>
<evidence type="ECO:0000256" key="6">
    <source>
        <dbReference type="RuleBase" id="RU000382"/>
    </source>
</evidence>
<dbReference type="Pfam" id="PF00282">
    <property type="entry name" value="Pyridoxal_deC"/>
    <property type="match status" value="1"/>
</dbReference>
<name>A0ABT5CEV2_9BACT</name>
<comment type="similarity">
    <text evidence="2 6">Belongs to the group II decarboxylase family.</text>
</comment>
<evidence type="ECO:0000313" key="7">
    <source>
        <dbReference type="EMBL" id="MDC0684986.1"/>
    </source>
</evidence>
<protein>
    <submittedName>
        <fullName evidence="7">Pyridoxal-dependent decarboxylase</fullName>
    </submittedName>
</protein>